<reference evidence="2" key="1">
    <citation type="journal article" date="2010" name="Mol. Biosyst.">
        <title>Complete genome sequence and comparative analysis of Shewanella violacea, a psychrophilic and piezophilic bacterium from deep sea floor sediments.</title>
        <authorList>
            <person name="Aono E."/>
            <person name="Baba T."/>
            <person name="Ara T."/>
            <person name="Nishi T."/>
            <person name="Nakamichi T."/>
            <person name="Inamoto E."/>
            <person name="Toyonaga H."/>
            <person name="Hasegawa M."/>
            <person name="Takai Y."/>
            <person name="Okumura Y."/>
            <person name="Baba M."/>
            <person name="Tomita M."/>
            <person name="Kato C."/>
            <person name="Oshima T."/>
            <person name="Nakasone K."/>
            <person name="Mori H."/>
        </authorList>
    </citation>
    <scope>NUCLEOTIDE SEQUENCE [LARGE SCALE GENOMIC DNA]</scope>
    <source>
        <strain evidence="2">JCM 10179 / CIP 106290 / LMG 19151 / DSS12</strain>
    </source>
</reference>
<dbReference type="Proteomes" id="UP000002350">
    <property type="component" value="Chromosome"/>
</dbReference>
<dbReference type="EMBL" id="AP011177">
    <property type="protein sequence ID" value="BAJ03967.1"/>
    <property type="molecule type" value="Genomic_DNA"/>
</dbReference>
<keyword evidence="2" id="KW-1185">Reference proteome</keyword>
<dbReference type="HOGENOM" id="CLU_3173139_0_0_6"/>
<sequence>MSLTLKKQAKGSCYCRFHRLAKSAESELDLDKATLTRPFELNVKEAG</sequence>
<dbReference type="AlphaFoldDB" id="D4ZDQ6"/>
<dbReference type="KEGG" id="svo:SVI_3996"/>
<evidence type="ECO:0000313" key="1">
    <source>
        <dbReference type="EMBL" id="BAJ03967.1"/>
    </source>
</evidence>
<name>D4ZDQ6_SHEVD</name>
<protein>
    <submittedName>
        <fullName evidence="1">Uncharacterized protein</fullName>
    </submittedName>
</protein>
<accession>D4ZDQ6</accession>
<gene>
    <name evidence="1" type="ordered locus">SVI_3996</name>
</gene>
<organism evidence="1 2">
    <name type="scientific">Shewanella violacea (strain JCM 10179 / CIP 106290 / LMG 19151 / DSS12)</name>
    <dbReference type="NCBI Taxonomy" id="637905"/>
    <lineage>
        <taxon>Bacteria</taxon>
        <taxon>Pseudomonadati</taxon>
        <taxon>Pseudomonadota</taxon>
        <taxon>Gammaproteobacteria</taxon>
        <taxon>Alteromonadales</taxon>
        <taxon>Shewanellaceae</taxon>
        <taxon>Shewanella</taxon>
    </lineage>
</organism>
<dbReference type="STRING" id="637905.SVI_3996"/>
<proteinExistence type="predicted"/>
<evidence type="ECO:0000313" key="2">
    <source>
        <dbReference type="Proteomes" id="UP000002350"/>
    </source>
</evidence>